<comment type="caution">
    <text evidence="2">The sequence shown here is derived from an EMBL/GenBank/DDBJ whole genome shotgun (WGS) entry which is preliminary data.</text>
</comment>
<keyword evidence="3" id="KW-1185">Reference proteome</keyword>
<reference evidence="2 3" key="1">
    <citation type="submission" date="2016-10" db="EMBL/GenBank/DDBJ databases">
        <authorList>
            <person name="Varghese N."/>
            <person name="Submissions S."/>
        </authorList>
    </citation>
    <scope>NUCLEOTIDE SEQUENCE [LARGE SCALE GENOMIC DNA]</scope>
    <source>
        <strain evidence="2 3">BS3652</strain>
    </source>
</reference>
<evidence type="ECO:0000313" key="2">
    <source>
        <dbReference type="EMBL" id="SED00143.1"/>
    </source>
</evidence>
<feature type="compositionally biased region" description="Basic residues" evidence="1">
    <location>
        <begin position="112"/>
        <end position="121"/>
    </location>
</feature>
<name>A0A1H4X3I3_PSETA</name>
<feature type="compositionally biased region" description="Basic and acidic residues" evidence="1">
    <location>
        <begin position="81"/>
        <end position="111"/>
    </location>
</feature>
<dbReference type="Proteomes" id="UP000183155">
    <property type="component" value="Unassembled WGS sequence"/>
</dbReference>
<protein>
    <recommendedName>
        <fullName evidence="4">Lipoprotein</fullName>
    </recommendedName>
</protein>
<organism evidence="2 3">
    <name type="scientific">Pseudomonas taetrolens</name>
    <dbReference type="NCBI Taxonomy" id="47884"/>
    <lineage>
        <taxon>Bacteria</taxon>
        <taxon>Pseudomonadati</taxon>
        <taxon>Pseudomonadota</taxon>
        <taxon>Gammaproteobacteria</taxon>
        <taxon>Pseudomonadales</taxon>
        <taxon>Pseudomonadaceae</taxon>
        <taxon>Pseudomonas</taxon>
    </lineage>
</organism>
<evidence type="ECO:0000313" key="3">
    <source>
        <dbReference type="Proteomes" id="UP000183155"/>
    </source>
</evidence>
<feature type="region of interest" description="Disordered" evidence="1">
    <location>
        <begin position="61"/>
        <end position="121"/>
    </location>
</feature>
<sequence>MYRRLLSIVLIGLALSACVPYYSGHGGYRSEVYSSPAPYPYGGYRSYPVYQRGYYTPSPRYYQASPRYRPAPYYRSGYRQGYDRGHRYERRHEPRHERRHERSDNRGDRRGHWQGRNRQGR</sequence>
<evidence type="ECO:0008006" key="4">
    <source>
        <dbReference type="Google" id="ProtNLM"/>
    </source>
</evidence>
<evidence type="ECO:0000256" key="1">
    <source>
        <dbReference type="SAM" id="MobiDB-lite"/>
    </source>
</evidence>
<dbReference type="PROSITE" id="PS51257">
    <property type="entry name" value="PROKAR_LIPOPROTEIN"/>
    <property type="match status" value="1"/>
</dbReference>
<proteinExistence type="predicted"/>
<accession>A0A1H4X3I3</accession>
<gene>
    <name evidence="2" type="ORF">SAMN04490203_3576</name>
</gene>
<dbReference type="EMBL" id="FNRS01000001">
    <property type="protein sequence ID" value="SED00143.1"/>
    <property type="molecule type" value="Genomic_DNA"/>
</dbReference>